<dbReference type="Proteomes" id="UP000050790">
    <property type="component" value="Unassembled WGS sequence"/>
</dbReference>
<evidence type="ECO:0000256" key="1">
    <source>
        <dbReference type="SAM" id="MobiDB-lite"/>
    </source>
</evidence>
<dbReference type="WBParaSite" id="SMRG1_64050.1">
    <property type="protein sequence ID" value="SMRG1_64050.1"/>
    <property type="gene ID" value="SMRG1_64050"/>
</dbReference>
<sequence length="64" mass="7227">MITSEVKSTQLSNKDDMIADEPDNADATALPNKCTYIDVIPNGQYDNQKLSSYFYTYNVKSLDK</sequence>
<accession>A0AA85A511</accession>
<feature type="compositionally biased region" description="Polar residues" evidence="1">
    <location>
        <begin position="1"/>
        <end position="12"/>
    </location>
</feature>
<organism evidence="2 3">
    <name type="scientific">Schistosoma margrebowiei</name>
    <dbReference type="NCBI Taxonomy" id="48269"/>
    <lineage>
        <taxon>Eukaryota</taxon>
        <taxon>Metazoa</taxon>
        <taxon>Spiralia</taxon>
        <taxon>Lophotrochozoa</taxon>
        <taxon>Platyhelminthes</taxon>
        <taxon>Trematoda</taxon>
        <taxon>Digenea</taxon>
        <taxon>Strigeidida</taxon>
        <taxon>Schistosomatoidea</taxon>
        <taxon>Schistosomatidae</taxon>
        <taxon>Schistosoma</taxon>
    </lineage>
</organism>
<name>A0AA85A511_9TREM</name>
<proteinExistence type="predicted"/>
<dbReference type="AlphaFoldDB" id="A0AA85A511"/>
<feature type="region of interest" description="Disordered" evidence="1">
    <location>
        <begin position="1"/>
        <end position="25"/>
    </location>
</feature>
<reference evidence="3" key="1">
    <citation type="submission" date="2023-11" db="UniProtKB">
        <authorList>
            <consortium name="WormBaseParasite"/>
        </authorList>
    </citation>
    <scope>IDENTIFICATION</scope>
</reference>
<evidence type="ECO:0000313" key="3">
    <source>
        <dbReference type="WBParaSite" id="SMRG1_64050.1"/>
    </source>
</evidence>
<protein>
    <submittedName>
        <fullName evidence="3">Uncharacterized protein</fullName>
    </submittedName>
</protein>
<evidence type="ECO:0000313" key="2">
    <source>
        <dbReference type="Proteomes" id="UP000050790"/>
    </source>
</evidence>